<dbReference type="Proteomes" id="UP000594262">
    <property type="component" value="Unplaced"/>
</dbReference>
<protein>
    <submittedName>
        <fullName evidence="11">Uncharacterized protein</fullName>
    </submittedName>
</protein>
<dbReference type="Pfam" id="PF02485">
    <property type="entry name" value="Branch"/>
    <property type="match status" value="1"/>
</dbReference>
<keyword evidence="8" id="KW-0472">Membrane</keyword>
<evidence type="ECO:0000256" key="4">
    <source>
        <dbReference type="ARBA" id="ARBA00022679"/>
    </source>
</evidence>
<evidence type="ECO:0000256" key="3">
    <source>
        <dbReference type="ARBA" id="ARBA00022676"/>
    </source>
</evidence>
<dbReference type="GO" id="GO:0016020">
    <property type="term" value="C:membrane"/>
    <property type="evidence" value="ECO:0007669"/>
    <property type="project" value="UniProtKB-SubCell"/>
</dbReference>
<keyword evidence="5" id="KW-0812">Transmembrane</keyword>
<dbReference type="OrthoDB" id="5987446at2759"/>
<keyword evidence="4" id="KW-0808">Transferase</keyword>
<dbReference type="EnsemblMetazoa" id="CLYHEMT011148.1">
    <property type="protein sequence ID" value="CLYHEMP011148.1"/>
    <property type="gene ID" value="CLYHEMG011148"/>
</dbReference>
<dbReference type="AlphaFoldDB" id="A0A7M5UJJ9"/>
<comment type="pathway">
    <text evidence="2">Protein modification; protein glycosylation.</text>
</comment>
<dbReference type="PANTHER" id="PTHR19297">
    <property type="entry name" value="GLYCOSYLTRANSFERASE 14 FAMILY MEMBER"/>
    <property type="match status" value="1"/>
</dbReference>
<evidence type="ECO:0000256" key="9">
    <source>
        <dbReference type="ARBA" id="ARBA00023180"/>
    </source>
</evidence>
<keyword evidence="3" id="KW-0328">Glycosyltransferase</keyword>
<comment type="subcellular location">
    <subcellularLocation>
        <location evidence="1">Membrane</location>
        <topology evidence="1">Single-pass type II membrane protein</topology>
    </subcellularLocation>
</comment>
<evidence type="ECO:0000256" key="1">
    <source>
        <dbReference type="ARBA" id="ARBA00004606"/>
    </source>
</evidence>
<dbReference type="GO" id="GO:0008375">
    <property type="term" value="F:acetylglucosaminyltransferase activity"/>
    <property type="evidence" value="ECO:0007669"/>
    <property type="project" value="TreeGrafter"/>
</dbReference>
<evidence type="ECO:0000313" key="11">
    <source>
        <dbReference type="EnsemblMetazoa" id="CLYHEMP011148.1"/>
    </source>
</evidence>
<keyword evidence="9" id="KW-0325">Glycoprotein</keyword>
<evidence type="ECO:0000313" key="12">
    <source>
        <dbReference type="Proteomes" id="UP000594262"/>
    </source>
</evidence>
<dbReference type="PANTHER" id="PTHR19297:SF191">
    <property type="entry name" value="PROTEIN XYLOSYLTRANSFERASE"/>
    <property type="match status" value="1"/>
</dbReference>
<reference evidence="11" key="1">
    <citation type="submission" date="2021-01" db="UniProtKB">
        <authorList>
            <consortium name="EnsemblMetazoa"/>
        </authorList>
    </citation>
    <scope>IDENTIFICATION</scope>
</reference>
<evidence type="ECO:0000256" key="8">
    <source>
        <dbReference type="ARBA" id="ARBA00023136"/>
    </source>
</evidence>
<dbReference type="GeneID" id="136815166"/>
<evidence type="ECO:0000256" key="7">
    <source>
        <dbReference type="ARBA" id="ARBA00022989"/>
    </source>
</evidence>
<keyword evidence="12" id="KW-1185">Reference proteome</keyword>
<evidence type="ECO:0000256" key="5">
    <source>
        <dbReference type="ARBA" id="ARBA00022692"/>
    </source>
</evidence>
<dbReference type="InterPro" id="IPR003406">
    <property type="entry name" value="Glyco_trans_14"/>
</dbReference>
<comment type="similarity">
    <text evidence="10">Belongs to the glycosyltransferase 14 family.</text>
</comment>
<accession>A0A7M5UJJ9</accession>
<dbReference type="RefSeq" id="XP_066927716.1">
    <property type="nucleotide sequence ID" value="XM_067071615.1"/>
</dbReference>
<sequence length="499" mass="58651">MRSLRRGIVLVLTFCIMVFWMKKRYSNSTHKSFKYSSISLIYNQEVNRKRSLLELQQKADFYITGQNLTVPKRRQPSTRALKISKQVSEVDSNYRLNRLLYQLWDPYTNENEHNMFTCQHLVSENRKIYQHGKRFARKLNKKFYEYAKLQNILDAIGPTCNNLRKLFRYQTPNFGPASYSVAYTVTLERTAEQSLRMLLSIYHHDNVYCLHPNAKFGMKYYNVFRKVSECIPNIYLPDRIFEIRVKTHNRLKAEAQCFKKMLSVPVPWKYGINLPSTVFPLYNHSKIVHYLRSKPYEVSINWKTPNEAHFMSRVQFVHVARSIEGGDRALVRTSKRKAPPPHGIKIYRKGTSFIGTRQFYEFLVNDPLAKQFLDWTRDTKNPEDFYYASLYKHITREPRSSPDFGTSGLISGYKVRPEHKLQDVSVDPENNLLISLWGSDRGHRCHGKYRGSVCILGSADLKWLLQQGYLFANSFDFRVDRLVVDCLSKNLKDPILKSL</sequence>
<keyword evidence="6" id="KW-0735">Signal-anchor</keyword>
<evidence type="ECO:0000256" key="2">
    <source>
        <dbReference type="ARBA" id="ARBA00004922"/>
    </source>
</evidence>
<organism evidence="11 12">
    <name type="scientific">Clytia hemisphaerica</name>
    <dbReference type="NCBI Taxonomy" id="252671"/>
    <lineage>
        <taxon>Eukaryota</taxon>
        <taxon>Metazoa</taxon>
        <taxon>Cnidaria</taxon>
        <taxon>Hydrozoa</taxon>
        <taxon>Hydroidolina</taxon>
        <taxon>Leptothecata</taxon>
        <taxon>Obeliida</taxon>
        <taxon>Clytiidae</taxon>
        <taxon>Clytia</taxon>
    </lineage>
</organism>
<name>A0A7M5UJJ9_9CNID</name>
<keyword evidence="7" id="KW-1133">Transmembrane helix</keyword>
<proteinExistence type="inferred from homology"/>
<evidence type="ECO:0000256" key="10">
    <source>
        <dbReference type="ARBA" id="ARBA00038150"/>
    </source>
</evidence>
<evidence type="ECO:0000256" key="6">
    <source>
        <dbReference type="ARBA" id="ARBA00022968"/>
    </source>
</evidence>